<evidence type="ECO:0000313" key="1">
    <source>
        <dbReference type="EMBL" id="GAA2624339.1"/>
    </source>
</evidence>
<dbReference type="RefSeq" id="WP_344546860.1">
    <property type="nucleotide sequence ID" value="NZ_BAAATD010000011.1"/>
</dbReference>
<reference evidence="1 2" key="1">
    <citation type="journal article" date="2019" name="Int. J. Syst. Evol. Microbiol.">
        <title>The Global Catalogue of Microorganisms (GCM) 10K type strain sequencing project: providing services to taxonomists for standard genome sequencing and annotation.</title>
        <authorList>
            <consortium name="The Broad Institute Genomics Platform"/>
            <consortium name="The Broad Institute Genome Sequencing Center for Infectious Disease"/>
            <person name="Wu L."/>
            <person name="Ma J."/>
        </authorList>
    </citation>
    <scope>NUCLEOTIDE SEQUENCE [LARGE SCALE GENOMIC DNA]</scope>
    <source>
        <strain evidence="1 2">JCM 6833</strain>
    </source>
</reference>
<gene>
    <name evidence="1" type="ORF">GCM10010411_71030</name>
</gene>
<accession>A0ABN3QEF3</accession>
<dbReference type="EMBL" id="BAAATD010000011">
    <property type="protein sequence ID" value="GAA2624339.1"/>
    <property type="molecule type" value="Genomic_DNA"/>
</dbReference>
<comment type="caution">
    <text evidence="1">The sequence shown here is derived from an EMBL/GenBank/DDBJ whole genome shotgun (WGS) entry which is preliminary data.</text>
</comment>
<evidence type="ECO:0000313" key="2">
    <source>
        <dbReference type="Proteomes" id="UP001501509"/>
    </source>
</evidence>
<dbReference type="Proteomes" id="UP001501509">
    <property type="component" value="Unassembled WGS sequence"/>
</dbReference>
<sequence>MDEAERFRLLLLLGRIQQLSNDHWHAFTRPRQAMGDHAWVGGVAAKSFERRLERSDAELHAQIRKALDLVQQKIGRPLAG</sequence>
<proteinExistence type="predicted"/>
<keyword evidence="2" id="KW-1185">Reference proteome</keyword>
<protein>
    <submittedName>
        <fullName evidence="1">Uncharacterized protein</fullName>
    </submittedName>
</protein>
<organism evidence="1 2">
    <name type="scientific">Actinomadura fulvescens</name>
    <dbReference type="NCBI Taxonomy" id="46160"/>
    <lineage>
        <taxon>Bacteria</taxon>
        <taxon>Bacillati</taxon>
        <taxon>Actinomycetota</taxon>
        <taxon>Actinomycetes</taxon>
        <taxon>Streptosporangiales</taxon>
        <taxon>Thermomonosporaceae</taxon>
        <taxon>Actinomadura</taxon>
    </lineage>
</organism>
<name>A0ABN3QEF3_9ACTN</name>